<evidence type="ECO:0000256" key="1">
    <source>
        <dbReference type="SAM" id="Coils"/>
    </source>
</evidence>
<evidence type="ECO:0000313" key="4">
    <source>
        <dbReference type="EMBL" id="MYN68676.1"/>
    </source>
</evidence>
<dbReference type="AlphaFoldDB" id="A0A6L8MU95"/>
<comment type="caution">
    <text evidence="4">The sequence shown here is derived from an EMBL/GenBank/DDBJ whole genome shotgun (WGS) entry which is preliminary data.</text>
</comment>
<dbReference type="RefSeq" id="WP_160863517.1">
    <property type="nucleotide sequence ID" value="NZ_WNXH01000001.1"/>
</dbReference>
<evidence type="ECO:0000259" key="3">
    <source>
        <dbReference type="SMART" id="SM00894"/>
    </source>
</evidence>
<evidence type="ECO:0000313" key="5">
    <source>
        <dbReference type="Proteomes" id="UP000483765"/>
    </source>
</evidence>
<feature type="region of interest" description="Disordered" evidence="2">
    <location>
        <begin position="425"/>
        <end position="445"/>
    </location>
</feature>
<proteinExistence type="predicted"/>
<accession>A0A6L8MU95</accession>
<feature type="compositionally biased region" description="Basic and acidic residues" evidence="2">
    <location>
        <begin position="434"/>
        <end position="445"/>
    </location>
</feature>
<feature type="domain" description="Excalibur calcium-binding" evidence="3">
    <location>
        <begin position="409"/>
        <end position="445"/>
    </location>
</feature>
<gene>
    <name evidence="4" type="ORF">GLP18_00260</name>
</gene>
<dbReference type="Proteomes" id="UP000483765">
    <property type="component" value="Unassembled WGS sequence"/>
</dbReference>
<dbReference type="EMBL" id="WNXH01000001">
    <property type="protein sequence ID" value="MYN68676.1"/>
    <property type="molecule type" value="Genomic_DNA"/>
</dbReference>
<dbReference type="SMART" id="SM00894">
    <property type="entry name" value="Excalibur"/>
    <property type="match status" value="1"/>
</dbReference>
<sequence length="445" mass="49354">MFKRKNLQANIDFSTNKKRKFFNRKTGAIVGGVVVTALAGSYLTTAKLPAKEQIFEKNIETVLQEFNDAGFENVKTVEISDIEYGKVSEKTFVKTVSVDGEEWKEGSVAKDTPIEITYHSAMKDAMEPQLTENGNIKDVEKEFIQLGFENITLTPILLVAEGNEKKKDIVDSIKIGSYDYQLGYFYSKSLPVTLTYFDVSNDNVKIPENMSKGSSKSEIEKQLKSAGFVNITLTPKADKDKTMHEKIQSIMLDGKELKLDTKQEIVVKKNVPITVTYSDFSSFAELPNAISTTTVFDTKKLFTDGGFSQVSEQATETNDISKNGQMIVVEIDGKDFNSINDKVITKNSKVIIKYWNAEKAIAEKARKEEEARLAAEAQKAAEAQRILESQAQAQSQIQQFAGTQSGSVYYKNCTAVRNAGADPIYRGDPGYGSHLDRDGDGVGCE</sequence>
<protein>
    <submittedName>
        <fullName evidence="4">Calcium-binding protein</fullName>
    </submittedName>
</protein>
<dbReference type="InterPro" id="IPR008613">
    <property type="entry name" value="Excalibur_Ca-bd_domain"/>
</dbReference>
<name>A0A6L8MU95_STRSU</name>
<organism evidence="4 5">
    <name type="scientific">Streptococcus suis</name>
    <dbReference type="NCBI Taxonomy" id="1307"/>
    <lineage>
        <taxon>Bacteria</taxon>
        <taxon>Bacillati</taxon>
        <taxon>Bacillota</taxon>
        <taxon>Bacilli</taxon>
        <taxon>Lactobacillales</taxon>
        <taxon>Streptococcaceae</taxon>
        <taxon>Streptococcus</taxon>
    </lineage>
</organism>
<evidence type="ECO:0000256" key="2">
    <source>
        <dbReference type="SAM" id="MobiDB-lite"/>
    </source>
</evidence>
<keyword evidence="1" id="KW-0175">Coiled coil</keyword>
<dbReference type="Pfam" id="PF05901">
    <property type="entry name" value="Excalibur"/>
    <property type="match status" value="1"/>
</dbReference>
<feature type="coiled-coil region" evidence="1">
    <location>
        <begin position="357"/>
        <end position="386"/>
    </location>
</feature>
<reference evidence="4 5" key="1">
    <citation type="submission" date="2019-11" db="EMBL/GenBank/DDBJ databases">
        <title>Divergent Streptococcus suis from cattle.</title>
        <authorList>
            <person name="Williamson C."/>
        </authorList>
    </citation>
    <scope>NUCLEOTIDE SEQUENCE [LARGE SCALE GENOMIC DNA]</scope>
    <source>
        <strain evidence="4 5">10-36905</strain>
    </source>
</reference>